<evidence type="ECO:0000313" key="2">
    <source>
        <dbReference type="EMBL" id="WFD45291.1"/>
    </source>
</evidence>
<dbReference type="CDD" id="cd11710">
    <property type="entry name" value="GINS_A_psf1"/>
    <property type="match status" value="1"/>
</dbReference>
<dbReference type="PANTHER" id="PTHR12914:SF2">
    <property type="entry name" value="DNA REPLICATION COMPLEX GINS PROTEIN PSF1"/>
    <property type="match status" value="1"/>
</dbReference>
<comment type="subunit">
    <text evidence="1">Component of the GINS complex.</text>
</comment>
<dbReference type="InterPro" id="IPR005339">
    <property type="entry name" value="GINS_Psf1"/>
</dbReference>
<dbReference type="SUPFAM" id="SSF158573">
    <property type="entry name" value="GINS helical bundle-like"/>
    <property type="match status" value="1"/>
</dbReference>
<accession>A0AAF0F8P1</accession>
<dbReference type="AlphaFoldDB" id="A0AAF0F8P1"/>
<dbReference type="GO" id="GO:0000811">
    <property type="term" value="C:GINS complex"/>
    <property type="evidence" value="ECO:0007669"/>
    <property type="project" value="UniProtKB-UniRule"/>
</dbReference>
<proteinExistence type="inferred from homology"/>
<keyword evidence="1" id="KW-0235">DNA replication</keyword>
<comment type="function">
    <text evidence="1">Required for correct functioning of the GINS complex, a complex that plays an essential role in the initiation of DNA replication, and progression of DNA replication forks. GINS complex seems to bind preferentially to single-stranded DNA.</text>
</comment>
<sequence>MPGDQALELVHEAKLSIATGALRPYNAELVRLVLLETRQLHTQLAPLADAARSQSAGGQTRADPALAARLVSLHLQVYRNKRCLLVYHHQRLTWLRHRVWDKAGALALVLDQDQPASAGSDADRLSIRPLLSHAELDWLRNYTGLIGLYKDTYMDVLDIALPLANGIGNARHDGQIQSTRSASSKTSSLANGAQFAPGAAVSVYAATTPPNTIRAPDDLMITVLVTRDAQDVETERGTMQLRAGERLYVRRDEVQALLIRGWLKQVES</sequence>
<protein>
    <recommendedName>
        <fullName evidence="1">DNA replication complex GINS protein PSF1</fullName>
    </recommendedName>
</protein>
<organism evidence="2 3">
    <name type="scientific">Malassezia psittaci</name>
    <dbReference type="NCBI Taxonomy" id="1821823"/>
    <lineage>
        <taxon>Eukaryota</taxon>
        <taxon>Fungi</taxon>
        <taxon>Dikarya</taxon>
        <taxon>Basidiomycota</taxon>
        <taxon>Ustilaginomycotina</taxon>
        <taxon>Malasseziomycetes</taxon>
        <taxon>Malasseziales</taxon>
        <taxon>Malasseziaceae</taxon>
        <taxon>Malassezia</taxon>
    </lineage>
</organism>
<dbReference type="PANTHER" id="PTHR12914">
    <property type="entry name" value="PARTNER OF SLD5"/>
    <property type="match status" value="1"/>
</dbReference>
<evidence type="ECO:0000313" key="3">
    <source>
        <dbReference type="Proteomes" id="UP001214628"/>
    </source>
</evidence>
<comment type="subcellular location">
    <subcellularLocation>
        <location evidence="1">Nucleus</location>
    </subcellularLocation>
</comment>
<comment type="similarity">
    <text evidence="1">Belongs to the GINS1/PSF1 family.</text>
</comment>
<name>A0AAF0F8P1_9BASI</name>
<keyword evidence="1" id="KW-0539">Nucleus</keyword>
<dbReference type="GO" id="GO:1902983">
    <property type="term" value="P:DNA strand elongation involved in mitotic DNA replication"/>
    <property type="evidence" value="ECO:0007669"/>
    <property type="project" value="TreeGrafter"/>
</dbReference>
<dbReference type="InterPro" id="IPR036224">
    <property type="entry name" value="GINS_bundle-like_dom_sf"/>
</dbReference>
<evidence type="ECO:0000256" key="1">
    <source>
        <dbReference type="RuleBase" id="RU368085"/>
    </source>
</evidence>
<dbReference type="Gene3D" id="1.20.58.1030">
    <property type="match status" value="1"/>
</dbReference>
<dbReference type="EMBL" id="CP118382">
    <property type="protein sequence ID" value="WFD45291.1"/>
    <property type="molecule type" value="Genomic_DNA"/>
</dbReference>
<gene>
    <name evidence="2" type="primary">PSF1</name>
    <name evidence="2" type="ORF">MPSI1_003973</name>
</gene>
<reference evidence="2" key="1">
    <citation type="submission" date="2023-02" db="EMBL/GenBank/DDBJ databases">
        <title>Mating type loci evolution in Malassezia.</title>
        <authorList>
            <person name="Coelho M.A."/>
        </authorList>
    </citation>
    <scope>NUCLEOTIDE SEQUENCE</scope>
    <source>
        <strain evidence="2">CBS 14136</strain>
    </source>
</reference>
<dbReference type="Proteomes" id="UP001214628">
    <property type="component" value="Chromosome 8"/>
</dbReference>
<keyword evidence="3" id="KW-1185">Reference proteome</keyword>